<dbReference type="EMBL" id="AC120505">
    <property type="protein sequence ID" value="AAR01737.1"/>
    <property type="molecule type" value="Genomic_DNA"/>
</dbReference>
<reference evidence="3" key="2">
    <citation type="journal article" date="2008" name="Nucleic Acids Res.">
        <title>The rice annotation project database (RAP-DB): 2008 update.</title>
        <authorList>
            <consortium name="The rice annotation project (RAP)"/>
        </authorList>
    </citation>
    <scope>GENOME REANNOTATION</scope>
    <source>
        <strain evidence="3">cv. Nipponbare</strain>
    </source>
</reference>
<organism evidence="2 3">
    <name type="scientific">Oryza sativa subsp. japonica</name>
    <name type="common">Rice</name>
    <dbReference type="NCBI Taxonomy" id="39947"/>
    <lineage>
        <taxon>Eukaryota</taxon>
        <taxon>Viridiplantae</taxon>
        <taxon>Streptophyta</taxon>
        <taxon>Embryophyta</taxon>
        <taxon>Tracheophyta</taxon>
        <taxon>Spermatophyta</taxon>
        <taxon>Magnoliopsida</taxon>
        <taxon>Liliopsida</taxon>
        <taxon>Poales</taxon>
        <taxon>Poaceae</taxon>
        <taxon>BOP clade</taxon>
        <taxon>Oryzoideae</taxon>
        <taxon>Oryzeae</taxon>
        <taxon>Oryzinae</taxon>
        <taxon>Oryza</taxon>
        <taxon>Oryza sativa</taxon>
    </lineage>
</organism>
<name>Q75J32_ORYSJ</name>
<feature type="compositionally biased region" description="Low complexity" evidence="1">
    <location>
        <begin position="72"/>
        <end position="85"/>
    </location>
</feature>
<feature type="compositionally biased region" description="Basic residues" evidence="1">
    <location>
        <begin position="122"/>
        <end position="134"/>
    </location>
</feature>
<accession>Q75J32</accession>
<evidence type="ECO:0000256" key="1">
    <source>
        <dbReference type="SAM" id="MobiDB-lite"/>
    </source>
</evidence>
<proteinExistence type="predicted"/>
<evidence type="ECO:0000313" key="2">
    <source>
        <dbReference type="EMBL" id="AAR01737.1"/>
    </source>
</evidence>
<feature type="region of interest" description="Disordered" evidence="1">
    <location>
        <begin position="116"/>
        <end position="152"/>
    </location>
</feature>
<reference evidence="3" key="1">
    <citation type="journal article" date="2005" name="Nature">
        <title>The map-based sequence of the rice genome.</title>
        <authorList>
            <consortium name="International rice genome sequencing project (IRGSP)"/>
            <person name="Matsumoto T."/>
            <person name="Wu J."/>
            <person name="Kanamori H."/>
            <person name="Katayose Y."/>
            <person name="Fujisawa M."/>
            <person name="Namiki N."/>
            <person name="Mizuno H."/>
            <person name="Yamamoto K."/>
            <person name="Antonio B.A."/>
            <person name="Baba T."/>
            <person name="Sakata K."/>
            <person name="Nagamura Y."/>
            <person name="Aoki H."/>
            <person name="Arikawa K."/>
            <person name="Arita K."/>
            <person name="Bito T."/>
            <person name="Chiden Y."/>
            <person name="Fujitsuka N."/>
            <person name="Fukunaka R."/>
            <person name="Hamada M."/>
            <person name="Harada C."/>
            <person name="Hayashi A."/>
            <person name="Hijishita S."/>
            <person name="Honda M."/>
            <person name="Hosokawa S."/>
            <person name="Ichikawa Y."/>
            <person name="Idonuma A."/>
            <person name="Iijima M."/>
            <person name="Ikeda M."/>
            <person name="Ikeno M."/>
            <person name="Ito K."/>
            <person name="Ito S."/>
            <person name="Ito T."/>
            <person name="Ito Y."/>
            <person name="Ito Y."/>
            <person name="Iwabuchi A."/>
            <person name="Kamiya K."/>
            <person name="Karasawa W."/>
            <person name="Kurita K."/>
            <person name="Katagiri S."/>
            <person name="Kikuta A."/>
            <person name="Kobayashi H."/>
            <person name="Kobayashi N."/>
            <person name="Machita K."/>
            <person name="Maehara T."/>
            <person name="Masukawa M."/>
            <person name="Mizubayashi T."/>
            <person name="Mukai Y."/>
            <person name="Nagasaki H."/>
            <person name="Nagata Y."/>
            <person name="Naito S."/>
            <person name="Nakashima M."/>
            <person name="Nakama Y."/>
            <person name="Nakamichi Y."/>
            <person name="Nakamura M."/>
            <person name="Meguro A."/>
            <person name="Negishi M."/>
            <person name="Ohta I."/>
            <person name="Ohta T."/>
            <person name="Okamoto M."/>
            <person name="Ono N."/>
            <person name="Saji S."/>
            <person name="Sakaguchi M."/>
            <person name="Sakai K."/>
            <person name="Shibata M."/>
            <person name="Shimokawa T."/>
            <person name="Song J."/>
            <person name="Takazaki Y."/>
            <person name="Terasawa K."/>
            <person name="Tsugane M."/>
            <person name="Tsuji K."/>
            <person name="Ueda S."/>
            <person name="Waki K."/>
            <person name="Yamagata H."/>
            <person name="Yamamoto M."/>
            <person name="Yamamoto S."/>
            <person name="Yamane H."/>
            <person name="Yoshiki S."/>
            <person name="Yoshihara R."/>
            <person name="Yukawa K."/>
            <person name="Zhong H."/>
            <person name="Yano M."/>
            <person name="Yuan Q."/>
            <person name="Ouyang S."/>
            <person name="Liu J."/>
            <person name="Jones K.M."/>
            <person name="Gansberger K."/>
            <person name="Moffat K."/>
            <person name="Hill J."/>
            <person name="Bera J."/>
            <person name="Fadrosh D."/>
            <person name="Jin S."/>
            <person name="Johri S."/>
            <person name="Kim M."/>
            <person name="Overton L."/>
            <person name="Reardon M."/>
            <person name="Tsitrin T."/>
            <person name="Vuong H."/>
            <person name="Weaver B."/>
            <person name="Ciecko A."/>
            <person name="Tallon L."/>
            <person name="Jackson J."/>
            <person name="Pai G."/>
            <person name="Aken S.V."/>
            <person name="Utterback T."/>
            <person name="Reidmuller S."/>
            <person name="Feldblyum T."/>
            <person name="Hsiao J."/>
            <person name="Zismann V."/>
            <person name="Iobst S."/>
            <person name="de Vazeille A.R."/>
            <person name="Buell C.R."/>
            <person name="Ying K."/>
            <person name="Li Y."/>
            <person name="Lu T."/>
            <person name="Huang Y."/>
            <person name="Zhao Q."/>
            <person name="Feng Q."/>
            <person name="Zhang L."/>
            <person name="Zhu J."/>
            <person name="Weng Q."/>
            <person name="Mu J."/>
            <person name="Lu Y."/>
            <person name="Fan D."/>
            <person name="Liu Y."/>
            <person name="Guan J."/>
            <person name="Zhang Y."/>
            <person name="Yu S."/>
            <person name="Liu X."/>
            <person name="Zhang Y."/>
            <person name="Hong G."/>
            <person name="Han B."/>
            <person name="Choisne N."/>
            <person name="Demange N."/>
            <person name="Orjeda G."/>
            <person name="Samain S."/>
            <person name="Cattolico L."/>
            <person name="Pelletier E."/>
            <person name="Couloux A."/>
            <person name="Segurens B."/>
            <person name="Wincker P."/>
            <person name="D'Hont A."/>
            <person name="Scarpelli C."/>
            <person name="Weissenbach J."/>
            <person name="Salanoubat M."/>
            <person name="Quetier F."/>
            <person name="Yu Y."/>
            <person name="Kim H.R."/>
            <person name="Rambo T."/>
            <person name="Currie J."/>
            <person name="Collura K."/>
            <person name="Luo M."/>
            <person name="Yang T."/>
            <person name="Ammiraju J.S.S."/>
            <person name="Engler F."/>
            <person name="Soderlund C."/>
            <person name="Wing R.A."/>
            <person name="Palmer L.E."/>
            <person name="de la Bastide M."/>
            <person name="Spiegel L."/>
            <person name="Nascimento L."/>
            <person name="Zutavern T."/>
            <person name="O'Shaughnessy A."/>
            <person name="Dike S."/>
            <person name="Dedhia N."/>
            <person name="Preston R."/>
            <person name="Balija V."/>
            <person name="McCombie W.R."/>
            <person name="Chow T."/>
            <person name="Chen H."/>
            <person name="Chung M."/>
            <person name="Chen C."/>
            <person name="Shaw J."/>
            <person name="Wu H."/>
            <person name="Hsiao K."/>
            <person name="Chao Y."/>
            <person name="Chu M."/>
            <person name="Cheng C."/>
            <person name="Hour A."/>
            <person name="Lee P."/>
            <person name="Lin S."/>
            <person name="Lin Y."/>
            <person name="Liou J."/>
            <person name="Liu S."/>
            <person name="Hsing Y."/>
            <person name="Raghuvanshi S."/>
            <person name="Mohanty A."/>
            <person name="Bharti A.K."/>
            <person name="Gaur A."/>
            <person name="Gupta V."/>
            <person name="Kumar D."/>
            <person name="Ravi V."/>
            <person name="Vij S."/>
            <person name="Kapur A."/>
            <person name="Khurana P."/>
            <person name="Khurana P."/>
            <person name="Khurana J.P."/>
            <person name="Tyagi A.K."/>
            <person name="Gaikwad K."/>
            <person name="Singh A."/>
            <person name="Dalal V."/>
            <person name="Srivastava S."/>
            <person name="Dixit A."/>
            <person name="Pal A.K."/>
            <person name="Ghazi I.A."/>
            <person name="Yadav M."/>
            <person name="Pandit A."/>
            <person name="Bhargava A."/>
            <person name="Sureshbabu K."/>
            <person name="Batra K."/>
            <person name="Sharma T.R."/>
            <person name="Mohapatra T."/>
            <person name="Singh N.K."/>
            <person name="Messing J."/>
            <person name="Nelson A.B."/>
            <person name="Fuks G."/>
            <person name="Kavchok S."/>
            <person name="Keizer G."/>
            <person name="Linton E."/>
            <person name="Llaca V."/>
            <person name="Song R."/>
            <person name="Tanyolac B."/>
            <person name="Young S."/>
            <person name="Ho-Il K."/>
            <person name="Hahn J.H."/>
            <person name="Sangsakoo G."/>
            <person name="Vanavichit A."/>
            <person name="de Mattos Luiz.A.T."/>
            <person name="Zimmer P.D."/>
            <person name="Malone G."/>
            <person name="Dellagostin O."/>
            <person name="de Oliveira A.C."/>
            <person name="Bevan M."/>
            <person name="Bancroft I."/>
            <person name="Minx P."/>
            <person name="Cordum H."/>
            <person name="Wilson R."/>
            <person name="Cheng Z."/>
            <person name="Jin W."/>
            <person name="Jiang J."/>
            <person name="Leong S.A."/>
            <person name="Iwama H."/>
            <person name="Gojobori T."/>
            <person name="Itoh T."/>
            <person name="Niimura Y."/>
            <person name="Fujii Y."/>
            <person name="Habara T."/>
            <person name="Sakai H."/>
            <person name="Sato Y."/>
            <person name="Wilson G."/>
            <person name="Kumar K."/>
            <person name="McCouch S."/>
            <person name="Juretic N."/>
            <person name="Hoen D."/>
            <person name="Wright S."/>
            <person name="Bruskiewich R."/>
            <person name="Bureau T."/>
            <person name="Miyao A."/>
            <person name="Hirochika H."/>
            <person name="Nishikawa T."/>
            <person name="Kadowaki K."/>
            <person name="Sugiura M."/>
            <person name="Burr B."/>
            <person name="Sasaki T."/>
        </authorList>
    </citation>
    <scope>NUCLEOTIDE SEQUENCE [LARGE SCALE GENOMIC DNA]</scope>
    <source>
        <strain evidence="3">cv. Nipponbare</strain>
    </source>
</reference>
<gene>
    <name evidence="2" type="primary">OSJNBa0066H15.18</name>
</gene>
<evidence type="ECO:0000313" key="3">
    <source>
        <dbReference type="Proteomes" id="UP000000763"/>
    </source>
</evidence>
<dbReference type="AlphaFoldDB" id="Q75J32"/>
<protein>
    <submittedName>
        <fullName evidence="2">Uncharacterized protein</fullName>
    </submittedName>
</protein>
<dbReference type="Proteomes" id="UP000000763">
    <property type="component" value="Chromosome 3"/>
</dbReference>
<feature type="region of interest" description="Disordered" evidence="1">
    <location>
        <begin position="54"/>
        <end position="85"/>
    </location>
</feature>
<sequence>MKKNKEDCSLLVLRMASLVMKLLYLKNHDKFLQMLRGGGHGARREGIRAALARGGRERRRRLVEGGSGGGSLRRTSSRRPPCATAAARRRRWLDEEDGRRRLDEAEEWLRRWRHERDGGGSTKRRSSGGHTRSRRLGDKAMDPVAPRHARGASSGAEACARWIWLRRVGEGGAAVADFGGEAEVLRGWREH</sequence>